<sequence length="181" mass="20850">MTLQFKAALRDKGQANDDTKKLLLEVPVSALKGKVEELTGLVNRKVDIKLIPRYVFYKALFEKSTGKPIETYEPDEKGIWVRHEEQQMNLIGSNDVEEREFEIEFDVIDAFMSATTLNYKKIPKLQAIVNQLLNHESLDDVALSNKMSSFELETELNAARIHYAPYAAAWDKQRQEEELDD</sequence>
<organism evidence="1 2">
    <name type="scientific">Enterococcus avium</name>
    <name type="common">Streptococcus avium</name>
    <dbReference type="NCBI Taxonomy" id="33945"/>
    <lineage>
        <taxon>Bacteria</taxon>
        <taxon>Bacillati</taxon>
        <taxon>Bacillota</taxon>
        <taxon>Bacilli</taxon>
        <taxon>Lactobacillales</taxon>
        <taxon>Enterococcaceae</taxon>
        <taxon>Enterococcus</taxon>
    </lineage>
</organism>
<dbReference type="EMBL" id="PDXQ01000001">
    <property type="protein sequence ID" value="TRZ33269.1"/>
    <property type="molecule type" value="Genomic_DNA"/>
</dbReference>
<reference evidence="1 2" key="1">
    <citation type="submission" date="2017-10" db="EMBL/GenBank/DDBJ databases">
        <title>FDA dAtabase for Regulatory Grade micrObial Sequences (FDA-ARGOS): Supporting development and validation of Infectious Disease Dx tests.</title>
        <authorList>
            <person name="Campos J."/>
            <person name="Goldberg B."/>
            <person name="Tallon L.J."/>
            <person name="Sadzewicz L."/>
            <person name="Sengamalay N."/>
            <person name="Ott S."/>
            <person name="Godinez A."/>
            <person name="Nagaraj S."/>
            <person name="Vyas G."/>
            <person name="Aluvathingal J."/>
            <person name="Nadendla S."/>
            <person name="Geyer C."/>
            <person name="Nandy P."/>
            <person name="Hobson J."/>
            <person name="Sichtig H."/>
        </authorList>
    </citation>
    <scope>NUCLEOTIDE SEQUENCE [LARGE SCALE GENOMIC DNA]</scope>
    <source>
        <strain evidence="1 2">FDAARGOS_185</strain>
    </source>
</reference>
<accession>A0A8B5W2T4</accession>
<gene>
    <name evidence="1" type="ORF">AUF17_03925</name>
</gene>
<evidence type="ECO:0000313" key="2">
    <source>
        <dbReference type="Proteomes" id="UP000316316"/>
    </source>
</evidence>
<dbReference type="AlphaFoldDB" id="A0A8B5W2T4"/>
<proteinExistence type="predicted"/>
<evidence type="ECO:0000313" key="1">
    <source>
        <dbReference type="EMBL" id="TRZ33269.1"/>
    </source>
</evidence>
<dbReference type="RefSeq" id="WP_144324555.1">
    <property type="nucleotide sequence ID" value="NZ_PDXQ01000001.1"/>
</dbReference>
<dbReference type="Proteomes" id="UP000316316">
    <property type="component" value="Unassembled WGS sequence"/>
</dbReference>
<comment type="caution">
    <text evidence="1">The sequence shown here is derived from an EMBL/GenBank/DDBJ whole genome shotgun (WGS) entry which is preliminary data.</text>
</comment>
<protein>
    <submittedName>
        <fullName evidence="1">Uncharacterized protein</fullName>
    </submittedName>
</protein>
<name>A0A8B5W2T4_ENTAV</name>